<protein>
    <submittedName>
        <fullName evidence="2">Uncharacterized protein</fullName>
    </submittedName>
</protein>
<dbReference type="RefSeq" id="WP_191615549.1">
    <property type="nucleotide sequence ID" value="NZ_JACYFG010000006.1"/>
</dbReference>
<comment type="caution">
    <text evidence="2">The sequence shown here is derived from an EMBL/GenBank/DDBJ whole genome shotgun (WGS) entry which is preliminary data.</text>
</comment>
<feature type="compositionally biased region" description="Low complexity" evidence="1">
    <location>
        <begin position="152"/>
        <end position="162"/>
    </location>
</feature>
<feature type="compositionally biased region" description="Basic and acidic residues" evidence="1">
    <location>
        <begin position="54"/>
        <end position="63"/>
    </location>
</feature>
<dbReference type="Proteomes" id="UP000622317">
    <property type="component" value="Unassembled WGS sequence"/>
</dbReference>
<name>A0A927F5H7_9BACT</name>
<evidence type="ECO:0000256" key="1">
    <source>
        <dbReference type="SAM" id="MobiDB-lite"/>
    </source>
</evidence>
<feature type="region of interest" description="Disordered" evidence="1">
    <location>
        <begin position="54"/>
        <end position="112"/>
    </location>
</feature>
<feature type="region of interest" description="Disordered" evidence="1">
    <location>
        <begin position="138"/>
        <end position="174"/>
    </location>
</feature>
<proteinExistence type="predicted"/>
<sequence length="197" mass="22435">MDWLFDNLGKFAPVVIFLLYMISSLKGKGPEEEEENDPAAAERARKIQEEIRRKILERQRESAEPTGQRPGTLIFDEPQPPAEEPEEEEIVRRPARPPRKPEPVVEEVAEVSHGRVDPFEERRREIEAKLEEAKKAHRMAKEKAGSMAKGKPLVPLSVSSVSEGQIRQRLKKSLSDRDSLKTAIVLREVLDVPVSMR</sequence>
<reference evidence="2" key="1">
    <citation type="submission" date="2020-09" db="EMBL/GenBank/DDBJ databases">
        <title>Pelagicoccus enzymogenes sp. nov. with an EPS production, isolated from marine sediment.</title>
        <authorList>
            <person name="Feng X."/>
        </authorList>
    </citation>
    <scope>NUCLEOTIDE SEQUENCE</scope>
    <source>
        <strain evidence="2">NFK12</strain>
    </source>
</reference>
<evidence type="ECO:0000313" key="2">
    <source>
        <dbReference type="EMBL" id="MBD5778405.1"/>
    </source>
</evidence>
<dbReference type="EMBL" id="JACYFG010000006">
    <property type="protein sequence ID" value="MBD5778405.1"/>
    <property type="molecule type" value="Genomic_DNA"/>
</dbReference>
<gene>
    <name evidence="2" type="ORF">IEN85_02795</name>
</gene>
<dbReference type="AlphaFoldDB" id="A0A927F5H7"/>
<accession>A0A927F5H7</accession>
<keyword evidence="3" id="KW-1185">Reference proteome</keyword>
<organism evidence="2 3">
    <name type="scientific">Pelagicoccus enzymogenes</name>
    <dbReference type="NCBI Taxonomy" id="2773457"/>
    <lineage>
        <taxon>Bacteria</taxon>
        <taxon>Pseudomonadati</taxon>
        <taxon>Verrucomicrobiota</taxon>
        <taxon>Opitutia</taxon>
        <taxon>Puniceicoccales</taxon>
        <taxon>Pelagicoccaceae</taxon>
        <taxon>Pelagicoccus</taxon>
    </lineage>
</organism>
<evidence type="ECO:0000313" key="3">
    <source>
        <dbReference type="Proteomes" id="UP000622317"/>
    </source>
</evidence>